<evidence type="ECO:0000313" key="2">
    <source>
        <dbReference type="EMBL" id="TDD20451.1"/>
    </source>
</evidence>
<dbReference type="Proteomes" id="UP000294543">
    <property type="component" value="Unassembled WGS sequence"/>
</dbReference>
<keyword evidence="3" id="KW-1185">Reference proteome</keyword>
<dbReference type="PANTHER" id="PTHR43135">
    <property type="entry name" value="ALPHA-D-RIBOSE 1-METHYLPHOSPHONATE 5-TRIPHOSPHATE DIPHOSPHATASE"/>
    <property type="match status" value="1"/>
</dbReference>
<comment type="caution">
    <text evidence="2">The sequence shown here is derived from an EMBL/GenBank/DDBJ whole genome shotgun (WGS) entry which is preliminary data.</text>
</comment>
<dbReference type="OrthoDB" id="3514520at2"/>
<dbReference type="Gene3D" id="3.30.110.90">
    <property type="entry name" value="Amidohydrolase"/>
    <property type="match status" value="1"/>
</dbReference>
<evidence type="ECO:0000313" key="3">
    <source>
        <dbReference type="Proteomes" id="UP000294543"/>
    </source>
</evidence>
<dbReference type="InterPro" id="IPR032466">
    <property type="entry name" value="Metal_Hydrolase"/>
</dbReference>
<dbReference type="InterPro" id="IPR006680">
    <property type="entry name" value="Amidohydro-rel"/>
</dbReference>
<dbReference type="InterPro" id="IPR051781">
    <property type="entry name" value="Metallo-dep_Hydrolase"/>
</dbReference>
<name>A0A4R4WSA9_9ACTN</name>
<reference evidence="2 3" key="1">
    <citation type="submission" date="2019-03" db="EMBL/GenBank/DDBJ databases">
        <title>Draft genome sequences of novel Actinobacteria.</title>
        <authorList>
            <person name="Sahin N."/>
            <person name="Ay H."/>
            <person name="Saygin H."/>
        </authorList>
    </citation>
    <scope>NUCLEOTIDE SEQUENCE [LARGE SCALE GENOMIC DNA]</scope>
    <source>
        <strain evidence="2 3">KC712</strain>
    </source>
</reference>
<dbReference type="InterPro" id="IPR011059">
    <property type="entry name" value="Metal-dep_hydrolase_composite"/>
</dbReference>
<gene>
    <name evidence="2" type="ORF">E1294_17725</name>
</gene>
<dbReference type="SUPFAM" id="SSF51338">
    <property type="entry name" value="Composite domain of metallo-dependent hydrolases"/>
    <property type="match status" value="1"/>
</dbReference>
<dbReference type="AlphaFoldDB" id="A0A4R4WSA9"/>
<protein>
    <submittedName>
        <fullName evidence="2">Amidohydrolase</fullName>
    </submittedName>
</protein>
<dbReference type="Gene3D" id="3.40.50.10910">
    <property type="entry name" value="Amidohydrolase"/>
    <property type="match status" value="1"/>
</dbReference>
<dbReference type="Pfam" id="PF01979">
    <property type="entry name" value="Amidohydro_1"/>
    <property type="match status" value="1"/>
</dbReference>
<dbReference type="PANTHER" id="PTHR43135:SF3">
    <property type="entry name" value="ALPHA-D-RIBOSE 1-METHYLPHOSPHONATE 5-TRIPHOSPHATE DIPHOSPHATASE"/>
    <property type="match status" value="1"/>
</dbReference>
<feature type="domain" description="Amidohydrolase-related" evidence="1">
    <location>
        <begin position="47"/>
        <end position="347"/>
    </location>
</feature>
<accession>A0A4R4WSA9</accession>
<keyword evidence="2" id="KW-0378">Hydrolase</keyword>
<dbReference type="GO" id="GO:0016810">
    <property type="term" value="F:hydrolase activity, acting on carbon-nitrogen (but not peptide) bonds"/>
    <property type="evidence" value="ECO:0007669"/>
    <property type="project" value="InterPro"/>
</dbReference>
<proteinExistence type="predicted"/>
<organism evidence="2 3">
    <name type="scientific">Nonomuraea diastatica</name>
    <dbReference type="NCBI Taxonomy" id="1848329"/>
    <lineage>
        <taxon>Bacteria</taxon>
        <taxon>Bacillati</taxon>
        <taxon>Actinomycetota</taxon>
        <taxon>Actinomycetes</taxon>
        <taxon>Streptosporangiales</taxon>
        <taxon>Streptosporangiaceae</taxon>
        <taxon>Nonomuraea</taxon>
    </lineage>
</organism>
<dbReference type="Gene3D" id="2.30.40.10">
    <property type="entry name" value="Urease, subunit C, domain 1"/>
    <property type="match status" value="1"/>
</dbReference>
<evidence type="ECO:0000259" key="1">
    <source>
        <dbReference type="Pfam" id="PF01979"/>
    </source>
</evidence>
<dbReference type="EMBL" id="SMKP01000045">
    <property type="protein sequence ID" value="TDD20451.1"/>
    <property type="molecule type" value="Genomic_DNA"/>
</dbReference>
<dbReference type="SUPFAM" id="SSF51556">
    <property type="entry name" value="Metallo-dependent hydrolases"/>
    <property type="match status" value="1"/>
</dbReference>
<dbReference type="RefSeq" id="WP_132509632.1">
    <property type="nucleotide sequence ID" value="NZ_SMKP01000045.1"/>
</dbReference>
<dbReference type="Gene3D" id="1.20.58.520">
    <property type="entry name" value="Amidohydrolase"/>
    <property type="match status" value="1"/>
</dbReference>
<sequence length="361" mass="37163">MTDRIAIAGARIFDGRQLSEPRTVVIDGGVIGTDAADAEVVDAGNGVLLPGLIDAHVHLSGHNTLEKLCSYGVTTALDMGTYPPQRLAALRETSGGSDLRSAGTPAIGSGGLHARIPTMPSDAIVTHPEQAKPFVAARLAEGCEYIKIIADPGEGGPDQRSMTALVDAAHAHTMRVVVHAVSQEAVIMALDAGADIITHVPLGPPLDPQVVARIAASGRTVIPTLAMMEGIAAAAGRPDGFAGARRSVGLLHQAGGRIVAGTDTNDTAAVPFQPEAGASLHHELELLVDSGLSTVQALRAATHLAARAFGLTDRGAVEPGMRADLVLIDGDPLADIRATRDIRRIWCGGIEQSPAAGNTTR</sequence>